<evidence type="ECO:0000313" key="5">
    <source>
        <dbReference type="Proteomes" id="UP000507470"/>
    </source>
</evidence>
<dbReference type="AlphaFoldDB" id="A0A6J7ZZC4"/>
<keyword evidence="5" id="KW-1185">Reference proteome</keyword>
<feature type="chain" id="PRO_5026715002" description="Fibrinogen C-terminal domain-containing protein" evidence="2">
    <location>
        <begin position="18"/>
        <end position="274"/>
    </location>
</feature>
<sequence length="274" mass="30824">MNRLTILLVFLFAGAICEIVVIKNQQDVIYNGHVLFMVSMLMWSLCAQLCSRVEVCKSINFLAWNKTCQINDAEPGESTSGFIESTGNSFVAASTFPQQLAGQCKGNDCYCNEACMPRGPDYYCVPLPIKLSECSTRNNFIHLLTSTGNYTLYIHLEDFEGNSAYAEYFEFSLGDPATDYTLNVKGYCGSAGDSLTFHNGTMFSTIDNDNDIRSRFSCARNFKGAWWYKACHQANLNGEYLGGLHTRARKGIIWTAWKGIYYSLKSTKMMIKRH</sequence>
<evidence type="ECO:0000256" key="1">
    <source>
        <dbReference type="ARBA" id="ARBA00023157"/>
    </source>
</evidence>
<dbReference type="Proteomes" id="UP000507470">
    <property type="component" value="Unassembled WGS sequence"/>
</dbReference>
<dbReference type="InterPro" id="IPR036056">
    <property type="entry name" value="Fibrinogen-like_C"/>
</dbReference>
<dbReference type="SMART" id="SM00186">
    <property type="entry name" value="FBG"/>
    <property type="match status" value="1"/>
</dbReference>
<dbReference type="PANTHER" id="PTHR19143">
    <property type="entry name" value="FIBRINOGEN/TENASCIN/ANGIOPOEITIN"/>
    <property type="match status" value="1"/>
</dbReference>
<name>A0A6J7ZZC4_MYTCO</name>
<dbReference type="PROSITE" id="PS00514">
    <property type="entry name" value="FIBRINOGEN_C_1"/>
    <property type="match status" value="1"/>
</dbReference>
<protein>
    <recommendedName>
        <fullName evidence="3">Fibrinogen C-terminal domain-containing protein</fullName>
    </recommendedName>
</protein>
<dbReference type="InterPro" id="IPR020837">
    <property type="entry name" value="Fibrinogen_CS"/>
</dbReference>
<keyword evidence="2" id="KW-0732">Signal</keyword>
<accession>A0A6J7ZZC4</accession>
<dbReference type="Pfam" id="PF00147">
    <property type="entry name" value="Fibrinogen_C"/>
    <property type="match status" value="1"/>
</dbReference>
<evidence type="ECO:0000256" key="2">
    <source>
        <dbReference type="SAM" id="SignalP"/>
    </source>
</evidence>
<dbReference type="Gene3D" id="3.90.215.10">
    <property type="entry name" value="Gamma Fibrinogen, chain A, domain 1"/>
    <property type="match status" value="1"/>
</dbReference>
<keyword evidence="1" id="KW-1015">Disulfide bond</keyword>
<reference evidence="4 5" key="1">
    <citation type="submission" date="2020-06" db="EMBL/GenBank/DDBJ databases">
        <authorList>
            <person name="Li R."/>
            <person name="Bekaert M."/>
        </authorList>
    </citation>
    <scope>NUCLEOTIDE SEQUENCE [LARGE SCALE GENOMIC DNA]</scope>
    <source>
        <strain evidence="5">wild</strain>
    </source>
</reference>
<evidence type="ECO:0000313" key="4">
    <source>
        <dbReference type="EMBL" id="CAC5359343.1"/>
    </source>
</evidence>
<feature type="signal peptide" evidence="2">
    <location>
        <begin position="1"/>
        <end position="17"/>
    </location>
</feature>
<dbReference type="PROSITE" id="PS51406">
    <property type="entry name" value="FIBRINOGEN_C_2"/>
    <property type="match status" value="1"/>
</dbReference>
<feature type="domain" description="Fibrinogen C-terminal" evidence="3">
    <location>
        <begin position="138"/>
        <end position="274"/>
    </location>
</feature>
<dbReference type="EMBL" id="CACVKT020000470">
    <property type="protein sequence ID" value="CAC5359343.1"/>
    <property type="molecule type" value="Genomic_DNA"/>
</dbReference>
<gene>
    <name evidence="4" type="ORF">MCOR_2236</name>
</gene>
<dbReference type="GO" id="GO:0005615">
    <property type="term" value="C:extracellular space"/>
    <property type="evidence" value="ECO:0007669"/>
    <property type="project" value="TreeGrafter"/>
</dbReference>
<dbReference type="SUPFAM" id="SSF56496">
    <property type="entry name" value="Fibrinogen C-terminal domain-like"/>
    <property type="match status" value="1"/>
</dbReference>
<dbReference type="InterPro" id="IPR014716">
    <property type="entry name" value="Fibrinogen_a/b/g_C_1"/>
</dbReference>
<evidence type="ECO:0000259" key="3">
    <source>
        <dbReference type="PROSITE" id="PS51406"/>
    </source>
</evidence>
<dbReference type="OrthoDB" id="6146709at2759"/>
<organism evidence="4 5">
    <name type="scientific">Mytilus coruscus</name>
    <name type="common">Sea mussel</name>
    <dbReference type="NCBI Taxonomy" id="42192"/>
    <lineage>
        <taxon>Eukaryota</taxon>
        <taxon>Metazoa</taxon>
        <taxon>Spiralia</taxon>
        <taxon>Lophotrochozoa</taxon>
        <taxon>Mollusca</taxon>
        <taxon>Bivalvia</taxon>
        <taxon>Autobranchia</taxon>
        <taxon>Pteriomorphia</taxon>
        <taxon>Mytilida</taxon>
        <taxon>Mytiloidea</taxon>
        <taxon>Mytilidae</taxon>
        <taxon>Mytilinae</taxon>
        <taxon>Mytilus</taxon>
    </lineage>
</organism>
<dbReference type="InterPro" id="IPR002181">
    <property type="entry name" value="Fibrinogen_a/b/g_C_dom"/>
</dbReference>
<dbReference type="InterPro" id="IPR050373">
    <property type="entry name" value="Fibrinogen_C-term_domain"/>
</dbReference>
<proteinExistence type="predicted"/>